<name>A0ABS8M2P9_9FLAO</name>
<evidence type="ECO:0008006" key="3">
    <source>
        <dbReference type="Google" id="ProtNLM"/>
    </source>
</evidence>
<sequence length="458" mass="51517">MIKKLFLVSLVASQLMVSCSSDDSKEETPTEQTRDEQIAAILKQPYSKLTPADQKIKLEAEANEMFVQLDKSKSSGAIEATQNLNRLLEISEVDVTNGKNSNKIEDILNVSGVYGIYTWDNTAKTWVKTASTTELKFVFPAKKTQTTNNAILSVKAVASDVKVKSIDTYGKWTYDAVKQQYIQSPSVYDYFFLPTSTDAILTIDNTTAATFTQTAKYSSKNQSPDEFSYKMVLNDGYTWEMNGKKGTENTSKALFTYNGKTLLDFSAGSSANIDALINDDKLVQYRGKANGLIKLMDNFIIVAETDLATEAADDAALEKSISYPAYPDSYNAKANYKEYYTAVNAYNKKYSEGTATIFNKNIKLVLVSKKDGTKIADIVLRSEKSDYDYTTTLPVWDTKNSYWSHNGTGESFTRAYYEEEYYLKFNDNTEVSFSTYFSVGFEKLDAKFQDFIKAFERK</sequence>
<organism evidence="1 2">
    <name type="scientific">Flavobacterium lipolyticum</name>
    <dbReference type="NCBI Taxonomy" id="2893754"/>
    <lineage>
        <taxon>Bacteria</taxon>
        <taxon>Pseudomonadati</taxon>
        <taxon>Bacteroidota</taxon>
        <taxon>Flavobacteriia</taxon>
        <taxon>Flavobacteriales</taxon>
        <taxon>Flavobacteriaceae</taxon>
        <taxon>Flavobacterium</taxon>
    </lineage>
</organism>
<dbReference type="Proteomes" id="UP001430700">
    <property type="component" value="Unassembled WGS sequence"/>
</dbReference>
<gene>
    <name evidence="1" type="ORF">LNQ34_11865</name>
</gene>
<dbReference type="EMBL" id="JAJJMN010000001">
    <property type="protein sequence ID" value="MCC9018473.1"/>
    <property type="molecule type" value="Genomic_DNA"/>
</dbReference>
<accession>A0ABS8M2P9</accession>
<protein>
    <recommendedName>
        <fullName evidence="3">Lipoprotein</fullName>
    </recommendedName>
</protein>
<reference evidence="1" key="1">
    <citation type="submission" date="2021-11" db="EMBL/GenBank/DDBJ databases">
        <title>Description of novel Flavobacterium species.</title>
        <authorList>
            <person name="Saticioglu I.B."/>
            <person name="Ay H."/>
            <person name="Altun S."/>
            <person name="Duman M."/>
        </authorList>
    </citation>
    <scope>NUCLEOTIDE SEQUENCE</scope>
    <source>
        <strain evidence="1">F-126</strain>
    </source>
</reference>
<keyword evidence="2" id="KW-1185">Reference proteome</keyword>
<comment type="caution">
    <text evidence="1">The sequence shown here is derived from an EMBL/GenBank/DDBJ whole genome shotgun (WGS) entry which is preliminary data.</text>
</comment>
<evidence type="ECO:0000313" key="1">
    <source>
        <dbReference type="EMBL" id="MCC9018473.1"/>
    </source>
</evidence>
<dbReference type="PROSITE" id="PS51257">
    <property type="entry name" value="PROKAR_LIPOPROTEIN"/>
    <property type="match status" value="1"/>
</dbReference>
<evidence type="ECO:0000313" key="2">
    <source>
        <dbReference type="Proteomes" id="UP001430700"/>
    </source>
</evidence>
<dbReference type="RefSeq" id="WP_229999866.1">
    <property type="nucleotide sequence ID" value="NZ_JAJJMN010000001.1"/>
</dbReference>
<proteinExistence type="predicted"/>